<evidence type="ECO:0000313" key="1">
    <source>
        <dbReference type="EMBL" id="EQD69854.1"/>
    </source>
</evidence>
<dbReference type="AlphaFoldDB" id="T1CN15"/>
<organism evidence="1">
    <name type="scientific">mine drainage metagenome</name>
    <dbReference type="NCBI Taxonomy" id="410659"/>
    <lineage>
        <taxon>unclassified sequences</taxon>
        <taxon>metagenomes</taxon>
        <taxon>ecological metagenomes</taxon>
    </lineage>
</organism>
<dbReference type="Gene3D" id="1.50.10.10">
    <property type="match status" value="1"/>
</dbReference>
<comment type="caution">
    <text evidence="1">The sequence shown here is derived from an EMBL/GenBank/DDBJ whole genome shotgun (WGS) entry which is preliminary data.</text>
</comment>
<dbReference type="SUPFAM" id="SSF48208">
    <property type="entry name" value="Six-hairpin glycosidases"/>
    <property type="match status" value="1"/>
</dbReference>
<evidence type="ECO:0008006" key="2">
    <source>
        <dbReference type="Google" id="ProtNLM"/>
    </source>
</evidence>
<dbReference type="EMBL" id="AUZX01004787">
    <property type="protein sequence ID" value="EQD69854.1"/>
    <property type="molecule type" value="Genomic_DNA"/>
</dbReference>
<reference evidence="1" key="1">
    <citation type="submission" date="2013-08" db="EMBL/GenBank/DDBJ databases">
        <authorList>
            <person name="Mendez C."/>
            <person name="Richter M."/>
            <person name="Ferrer M."/>
            <person name="Sanchez J."/>
        </authorList>
    </citation>
    <scope>NUCLEOTIDE SEQUENCE</scope>
</reference>
<sequence length="418" mass="46791">STDRVVWFLGARHLLGNARFAAKVYRGLKDTLRQDRRYTFDPAVGLYRGETSFLDWRQQSYPEWTAHNVVFIAQSYALSTNVLHYDALRLAASLAGQHDQPALARRYRKQAAALKRAINRRFWRPARDLYMSYIGGRVRPAPYDAYDLLGLDLAIISGVADPARARLVLSHYPIWPAGNPVIWPERRDQPIYHNSAIWPFVSAYTLWAARRVEDGPLIAREVRSLMRGAALSGSNMENFTLLTQSTHVPGRLGGPVVDSRRQLWSVAGYLDMVVRGVFGVRDDGSVHPELPVSLVPMLFGARREISLTLGGRHIELERPRRISGNLLVAGSVSRSAHVTRVRLVGREVATPPLRTHAPMYLPATPPAPAVKAVGDSWLVRSRAPGFLYLNGRRIGPITRRRRVAQVDGLQCFSVTARG</sequence>
<reference evidence="1" key="2">
    <citation type="journal article" date="2014" name="ISME J.">
        <title>Microbial stratification in low pH oxic and suboxic macroscopic growths along an acid mine drainage.</title>
        <authorList>
            <person name="Mendez-Garcia C."/>
            <person name="Mesa V."/>
            <person name="Sprenger R.R."/>
            <person name="Richter M."/>
            <person name="Diez M.S."/>
            <person name="Solano J."/>
            <person name="Bargiela R."/>
            <person name="Golyshina O.V."/>
            <person name="Manteca A."/>
            <person name="Ramos J.L."/>
            <person name="Gallego J.R."/>
            <person name="Llorente I."/>
            <person name="Martins Dos Santos V.A."/>
            <person name="Jensen O.N."/>
            <person name="Pelaez A.I."/>
            <person name="Sanchez J."/>
            <person name="Ferrer M."/>
        </authorList>
    </citation>
    <scope>NUCLEOTIDE SEQUENCE</scope>
</reference>
<dbReference type="InterPro" id="IPR008928">
    <property type="entry name" value="6-hairpin_glycosidase_sf"/>
</dbReference>
<protein>
    <recommendedName>
        <fullName evidence="2">Alpha-L-rhamnosidase six-hairpin glycosidase domain-containing protein</fullName>
    </recommendedName>
</protein>
<gene>
    <name evidence="1" type="ORF">B1A_06604</name>
</gene>
<name>T1CN15_9ZZZZ</name>
<feature type="non-terminal residue" evidence="1">
    <location>
        <position position="418"/>
    </location>
</feature>
<feature type="non-terminal residue" evidence="1">
    <location>
        <position position="1"/>
    </location>
</feature>
<accession>T1CN15</accession>
<proteinExistence type="predicted"/>
<dbReference type="InterPro" id="IPR012341">
    <property type="entry name" value="6hp_glycosidase-like_sf"/>
</dbReference>
<dbReference type="GO" id="GO:0005975">
    <property type="term" value="P:carbohydrate metabolic process"/>
    <property type="evidence" value="ECO:0007669"/>
    <property type="project" value="InterPro"/>
</dbReference>